<dbReference type="EMBL" id="FO082822">
    <property type="protein sequence ID" value="CCF22396.1"/>
    <property type="molecule type" value="Genomic_DNA"/>
</dbReference>
<name>L0NNE1_9HYPH</name>
<geneLocation type="plasmid" evidence="2 3">
    <name>NT26_p2</name>
</geneLocation>
<proteinExistence type="predicted"/>
<evidence type="ECO:0000313" key="2">
    <source>
        <dbReference type="EMBL" id="CCF22396.1"/>
    </source>
</evidence>
<dbReference type="KEGG" id="rht:NT26_p20010"/>
<reference evidence="2 3" key="1">
    <citation type="journal article" date="2013" name="Genome Biol. Evol.">
        <title>Life in an arsenic-containing gold mine: genome and physiology of the autotrophic arsenite-oxidizing bacterium rhizobium sp. NT-26.</title>
        <authorList>
            <person name="Andres J."/>
            <person name="Arsene-Ploetze F."/>
            <person name="Barbe V."/>
            <person name="Brochier-Armanet C."/>
            <person name="Cleiss-Arnold J."/>
            <person name="Coppee J.Y."/>
            <person name="Dillies M.A."/>
            <person name="Geist"/>
            <person name="L"/>
            <person name="Joublin A."/>
            <person name="Koechler S."/>
            <person name="Lassalle F."/>
            <person name="Marchal M."/>
            <person name="Medigue C."/>
            <person name="Muller D."/>
            <person name="Nesme X."/>
            <person name="Plewniak F."/>
            <person name="Proux C."/>
            <person name="Ramirez-Bahena M.H."/>
            <person name="Schenowitz C."/>
            <person name="Sismeiro O."/>
            <person name="Vallenet D."/>
            <person name="Santini J.M."/>
            <person name="Bertin P.N."/>
        </authorList>
    </citation>
    <scope>NUCLEOTIDE SEQUENCE [LARGE SCALE GENOMIC DNA]</scope>
    <source>
        <strain evidence="2 3">NT-26</strain>
        <plasmid evidence="2 3">NT26_p2</plasmid>
    </source>
</reference>
<dbReference type="AlphaFoldDB" id="L0NNE1"/>
<evidence type="ECO:0000256" key="1">
    <source>
        <dbReference type="SAM" id="MobiDB-lite"/>
    </source>
</evidence>
<dbReference type="Proteomes" id="UP000010792">
    <property type="component" value="Plasmid NT26_p2"/>
</dbReference>
<evidence type="ECO:0000313" key="3">
    <source>
        <dbReference type="Proteomes" id="UP000010792"/>
    </source>
</evidence>
<organism evidence="2 3">
    <name type="scientific">Pseudorhizobium banfieldiae</name>
    <dbReference type="NCBI Taxonomy" id="1125847"/>
    <lineage>
        <taxon>Bacteria</taxon>
        <taxon>Pseudomonadati</taxon>
        <taxon>Pseudomonadota</taxon>
        <taxon>Alphaproteobacteria</taxon>
        <taxon>Hyphomicrobiales</taxon>
        <taxon>Rhizobiaceae</taxon>
        <taxon>Rhizobium/Agrobacterium group</taxon>
        <taxon>Pseudorhizobium</taxon>
    </lineage>
</organism>
<keyword evidence="3" id="KW-1185">Reference proteome</keyword>
<protein>
    <submittedName>
        <fullName evidence="2">Putative replicating protein RepA</fullName>
    </submittedName>
</protein>
<accession>L0NNE1</accession>
<feature type="region of interest" description="Disordered" evidence="1">
    <location>
        <begin position="300"/>
        <end position="322"/>
    </location>
</feature>
<gene>
    <name evidence="2" type="ORF">NT26_p20010</name>
</gene>
<sequence length="322" mass="35824">MNHPARVSLAGTGESLSAVRAVMSSEWKDERHMLRTQIAAAIGCARGHALDEIMREVWTRHGAGQLNEAEAEQLSALAYARRAALQRSGQAALGLVMPPPAERERTPVRRQSHFKGRSEGRIWRPTTRQETQKVLLAAKRYELAERQKGKRSGPLGAVAIEVLEYFVNLVDFRTGRLDPSLDTIMGKVRRSRDAVVRALKALRAHGFLDWLRRYEPTGNESGPQVQQASNAYRLSLPERALRFLERFGKAPPPPDDHVQAEAERKAVMEAHRASLDVGERVMFDVGDNALGQALARLGKSLQKRESAKQTESPPSSILYGKT</sequence>
<keyword evidence="2" id="KW-0614">Plasmid</keyword>